<dbReference type="InterPro" id="IPR056906">
    <property type="entry name" value="ORF2/G2P_dom"/>
</dbReference>
<proteinExistence type="predicted"/>
<reference evidence="2" key="1">
    <citation type="submission" date="2021-04" db="EMBL/GenBank/DDBJ databases">
        <title>Genomes of microviruses identified in yellow-bellied marmot fecal samples.</title>
        <authorList>
            <person name="Varsani A."/>
            <person name="Kraberger S."/>
            <person name="Chatterjee A."/>
            <person name="Richet C."/>
            <person name="Fontenele R.S."/>
            <person name="Schmidlin K."/>
            <person name="Blumstein D.T."/>
        </authorList>
    </citation>
    <scope>NUCLEOTIDE SEQUENCE</scope>
    <source>
        <strain evidence="2">Mar18</strain>
    </source>
</reference>
<accession>A0A8F5MIS9</accession>
<evidence type="ECO:0000259" key="1">
    <source>
        <dbReference type="Pfam" id="PF23343"/>
    </source>
</evidence>
<dbReference type="EMBL" id="MZ089764">
    <property type="protein sequence ID" value="QXN75062.1"/>
    <property type="molecule type" value="Genomic_DNA"/>
</dbReference>
<sequence length="285" mass="33260">MDVPDKVKKMCVSPIRLKVTLKQPLVDREKMSIQVYDSLEVPCGKCVECAKAYSSEWALRICLEAAQYKENCCLTLTYNNEHLPADNQLCRRDIQLFIKRLRKSLYPQKIRYFYAGEYGSLRGRPHYHCIVFNYFPKDALPFYEKNGNQFYKSEALAKLWDKGFVDVGQVDYRTAFYCAKYLQKVGKWKDFVVQPFVGMSLKPSIGLHAIDGDDLARGCLYFNGQKYALPRSFIRSLERQGVDLTALKLKRREHIEFMQSLETYQSWAASIQSRRKKSDEFLKTP</sequence>
<dbReference type="Pfam" id="PF23343">
    <property type="entry name" value="REP_ORF2-G2P"/>
    <property type="match status" value="1"/>
</dbReference>
<organism evidence="2">
    <name type="scientific">Microvirus mar18</name>
    <dbReference type="NCBI Taxonomy" id="2851150"/>
    <lineage>
        <taxon>Viruses</taxon>
        <taxon>Monodnaviria</taxon>
        <taxon>Sangervirae</taxon>
        <taxon>Phixviricota</taxon>
        <taxon>Malgrandaviricetes</taxon>
        <taxon>Petitvirales</taxon>
        <taxon>Microviridae</taxon>
    </lineage>
</organism>
<evidence type="ECO:0000313" key="2">
    <source>
        <dbReference type="EMBL" id="QXN75062.1"/>
    </source>
</evidence>
<name>A0A8F5MIS9_9VIRU</name>
<protein>
    <submittedName>
        <fullName evidence="2">Replication initiator protein</fullName>
    </submittedName>
</protein>
<feature type="domain" description="Replication-associated protein ORF2/G2P" evidence="1">
    <location>
        <begin position="71"/>
        <end position="184"/>
    </location>
</feature>